<accession>A0A9P5TJZ3</accession>
<gene>
    <name evidence="2" type="ORF">CPB84DRAFT_1787359</name>
</gene>
<dbReference type="Proteomes" id="UP000724874">
    <property type="component" value="Unassembled WGS sequence"/>
</dbReference>
<dbReference type="OrthoDB" id="3037650at2759"/>
<proteinExistence type="predicted"/>
<keyword evidence="3" id="KW-1185">Reference proteome</keyword>
<dbReference type="Pfam" id="PF12937">
    <property type="entry name" value="F-box-like"/>
    <property type="match status" value="1"/>
</dbReference>
<evidence type="ECO:0000313" key="2">
    <source>
        <dbReference type="EMBL" id="KAF8886690.1"/>
    </source>
</evidence>
<dbReference type="SUPFAM" id="SSF52047">
    <property type="entry name" value="RNI-like"/>
    <property type="match status" value="1"/>
</dbReference>
<dbReference type="InterPro" id="IPR032675">
    <property type="entry name" value="LRR_dom_sf"/>
</dbReference>
<reference evidence="2" key="1">
    <citation type="submission" date="2020-11" db="EMBL/GenBank/DDBJ databases">
        <authorList>
            <consortium name="DOE Joint Genome Institute"/>
            <person name="Ahrendt S."/>
            <person name="Riley R."/>
            <person name="Andreopoulos W."/>
            <person name="LaButti K."/>
            <person name="Pangilinan J."/>
            <person name="Ruiz-duenas F.J."/>
            <person name="Barrasa J.M."/>
            <person name="Sanchez-Garcia M."/>
            <person name="Camarero S."/>
            <person name="Miyauchi S."/>
            <person name="Serrano A."/>
            <person name="Linde D."/>
            <person name="Babiker R."/>
            <person name="Drula E."/>
            <person name="Ayuso-Fernandez I."/>
            <person name="Pacheco R."/>
            <person name="Padilla G."/>
            <person name="Ferreira P."/>
            <person name="Barriuso J."/>
            <person name="Kellner H."/>
            <person name="Castanera R."/>
            <person name="Alfaro M."/>
            <person name="Ramirez L."/>
            <person name="Pisabarro A.G."/>
            <person name="Kuo A."/>
            <person name="Tritt A."/>
            <person name="Lipzen A."/>
            <person name="He G."/>
            <person name="Yan M."/>
            <person name="Ng V."/>
            <person name="Cullen D."/>
            <person name="Martin F."/>
            <person name="Rosso M.-N."/>
            <person name="Henrissat B."/>
            <person name="Hibbett D."/>
            <person name="Martinez A.T."/>
            <person name="Grigoriev I.V."/>
        </authorList>
    </citation>
    <scope>NUCLEOTIDE SEQUENCE</scope>
    <source>
        <strain evidence="2">AH 44721</strain>
    </source>
</reference>
<comment type="caution">
    <text evidence="2">The sequence shown here is derived from an EMBL/GenBank/DDBJ whole genome shotgun (WGS) entry which is preliminary data.</text>
</comment>
<evidence type="ECO:0000259" key="1">
    <source>
        <dbReference type="Pfam" id="PF12937"/>
    </source>
</evidence>
<feature type="domain" description="F-box" evidence="1">
    <location>
        <begin position="2"/>
        <end position="47"/>
    </location>
</feature>
<dbReference type="Gene3D" id="3.80.10.10">
    <property type="entry name" value="Ribonuclease Inhibitor"/>
    <property type="match status" value="1"/>
</dbReference>
<dbReference type="InterPro" id="IPR001810">
    <property type="entry name" value="F-box_dom"/>
</dbReference>
<evidence type="ECO:0000313" key="3">
    <source>
        <dbReference type="Proteomes" id="UP000724874"/>
    </source>
</evidence>
<dbReference type="EMBL" id="JADNYJ010000094">
    <property type="protein sequence ID" value="KAF8886690.1"/>
    <property type="molecule type" value="Genomic_DNA"/>
</dbReference>
<name>A0A9P5TJZ3_GYMJU</name>
<organism evidence="2 3">
    <name type="scientific">Gymnopilus junonius</name>
    <name type="common">Spectacular rustgill mushroom</name>
    <name type="synonym">Gymnopilus spectabilis subsp. junonius</name>
    <dbReference type="NCBI Taxonomy" id="109634"/>
    <lineage>
        <taxon>Eukaryota</taxon>
        <taxon>Fungi</taxon>
        <taxon>Dikarya</taxon>
        <taxon>Basidiomycota</taxon>
        <taxon>Agaricomycotina</taxon>
        <taxon>Agaricomycetes</taxon>
        <taxon>Agaricomycetidae</taxon>
        <taxon>Agaricales</taxon>
        <taxon>Agaricineae</taxon>
        <taxon>Hymenogastraceae</taxon>
        <taxon>Gymnopilus</taxon>
    </lineage>
</organism>
<protein>
    <recommendedName>
        <fullName evidence="1">F-box domain-containing protein</fullName>
    </recommendedName>
</protein>
<sequence length="475" mass="54300">MEKLPVEIKEHITSLLGQPQDLTKLALTSSSYLSLAQRSLYRNVSLRSDLPNIRHTFGLLRRSPRLRKVIRVISFKTDEEWGSRPGRIQRWIDMDIFNGMDNIRRVEFRLLPCVPARDFQDMFATIYHCCPRIEEILATDISWPMATPPPGWVLNPQLEVPSTLKRLTFESSFSSEMRKFFLSTFISPFSRIESLSLFVENNTETLEDISSLSFKCLKSLRVVDFSANSSRELVRFLLLNPTIESLSFPRADSINVEGEKVTVLPALRSLSGPPAFITQLVRICDSVKFVNALDLQFAGCYDSAHQASIRLVSSVGSFPSLKHLSVSHTYSFSLVTQLMHLFHDSKELQWWTGGFYCRDAAILKKLIHILSRSLPSLKRVDICEWTSCSILPYEQREALSTMAVKIPSVEKITLFYDHLDSNEIANVYFVPKKKSLAGLGGLIEAYQYYEGGPYLKDRRCVDKHSVDWHDDLLLE</sequence>
<dbReference type="AlphaFoldDB" id="A0A9P5TJZ3"/>